<comment type="caution">
    <text evidence="1">The sequence shown here is derived from an EMBL/GenBank/DDBJ whole genome shotgun (WGS) entry which is preliminary data.</text>
</comment>
<gene>
    <name evidence="1" type="ORF">HY834_21115</name>
</gene>
<protein>
    <submittedName>
        <fullName evidence="1">(2Fe-2S)-binding protein</fullName>
    </submittedName>
</protein>
<evidence type="ECO:0000313" key="2">
    <source>
        <dbReference type="Proteomes" id="UP000782610"/>
    </source>
</evidence>
<dbReference type="AlphaFoldDB" id="A0A933P0B4"/>
<name>A0A933P0B4_9HYPH</name>
<dbReference type="Proteomes" id="UP000782610">
    <property type="component" value="Unassembled WGS sequence"/>
</dbReference>
<proteinExistence type="predicted"/>
<evidence type="ECO:0000313" key="1">
    <source>
        <dbReference type="EMBL" id="MBI4924245.1"/>
    </source>
</evidence>
<dbReference type="EMBL" id="JACRAF010000069">
    <property type="protein sequence ID" value="MBI4924245.1"/>
    <property type="molecule type" value="Genomic_DNA"/>
</dbReference>
<reference evidence="1" key="1">
    <citation type="submission" date="2020-07" db="EMBL/GenBank/DDBJ databases">
        <title>Huge and variable diversity of episymbiotic CPR bacteria and DPANN archaea in groundwater ecosystems.</title>
        <authorList>
            <person name="He C.Y."/>
            <person name="Keren R."/>
            <person name="Whittaker M."/>
            <person name="Farag I.F."/>
            <person name="Doudna J."/>
            <person name="Cate J.H.D."/>
            <person name="Banfield J.F."/>
        </authorList>
    </citation>
    <scope>NUCLEOTIDE SEQUENCE</scope>
    <source>
        <strain evidence="1">NC_groundwater_1586_Pr3_B-0.1um_66_15</strain>
    </source>
</reference>
<sequence>MIAGLPIDRGPLAGWVTLDALAADRFDLAEAYFVAAERGDPGLDRRGQGAYFIGAIAYYLAATVAVSQLRHGTTPDITWNKFAVTPAVGGAMDLRFRLAEDAGTTPRPIGEVLETAMVPLIGRVKLATRLAEPAQWRLVADGLAAAFLHAGTALACPERAQALAMAAVRDPRFKPFNGHTGFHRLSETEVFLKRGGCCRYYTCEAGSYCATCILRSPEDQLLQLQRQIDAARP</sequence>
<organism evidence="1 2">
    <name type="scientific">Devosia nanyangense</name>
    <dbReference type="NCBI Taxonomy" id="1228055"/>
    <lineage>
        <taxon>Bacteria</taxon>
        <taxon>Pseudomonadati</taxon>
        <taxon>Pseudomonadota</taxon>
        <taxon>Alphaproteobacteria</taxon>
        <taxon>Hyphomicrobiales</taxon>
        <taxon>Devosiaceae</taxon>
        <taxon>Devosia</taxon>
    </lineage>
</organism>
<accession>A0A933P0B4</accession>